<keyword evidence="2" id="KW-1185">Reference proteome</keyword>
<proteinExistence type="predicted"/>
<dbReference type="STRING" id="1818881.A3196_17340"/>
<name>A0A1E2UUW7_9GAMM</name>
<dbReference type="AlphaFoldDB" id="A0A1E2UUW7"/>
<evidence type="ECO:0000313" key="2">
    <source>
        <dbReference type="Proteomes" id="UP000094849"/>
    </source>
</evidence>
<evidence type="ECO:0000313" key="1">
    <source>
        <dbReference type="EMBL" id="ODB98355.1"/>
    </source>
</evidence>
<dbReference type="Proteomes" id="UP000094849">
    <property type="component" value="Unassembled WGS sequence"/>
</dbReference>
<accession>A0A1E2UUW7</accession>
<gene>
    <name evidence="1" type="ORF">A3196_17340</name>
</gene>
<reference evidence="1 2" key="1">
    <citation type="submission" date="2016-03" db="EMBL/GenBank/DDBJ databases">
        <title>Chemosynthetic sulphur-oxidizing symbionts of marine invertebrate animals are capable of nitrogen fixation.</title>
        <authorList>
            <person name="Petersen J.M."/>
            <person name="Kemper A."/>
            <person name="Gruber-Vodicka H."/>
            <person name="Cardini U."/>
            <person name="Geest Mvander."/>
            <person name="Kleiner M."/>
            <person name="Bulgheresi S."/>
            <person name="Fussmann M."/>
            <person name="Herbold C."/>
            <person name="Seah B.K.B."/>
            <person name="Antony C.Paul."/>
            <person name="Liu D."/>
            <person name="Belitz A."/>
            <person name="Weber M."/>
        </authorList>
    </citation>
    <scope>NUCLEOTIDE SEQUENCE [LARGE SCALE GENOMIC DNA]</scope>
    <source>
        <strain evidence="1">G_D</strain>
    </source>
</reference>
<protein>
    <submittedName>
        <fullName evidence="1">Uncharacterized protein</fullName>
    </submittedName>
</protein>
<dbReference type="EMBL" id="LVJZ01000003">
    <property type="protein sequence ID" value="ODB98355.1"/>
    <property type="molecule type" value="Genomic_DNA"/>
</dbReference>
<comment type="caution">
    <text evidence="1">The sequence shown here is derived from an EMBL/GenBank/DDBJ whole genome shotgun (WGS) entry which is preliminary data.</text>
</comment>
<sequence length="100" mass="11629">MPEIIARECFPLGLSEARFKRVNLFKLHNHNCAIITYGLSISVESCILSVWKTTLTLRIPIRCRNHAFKAFIYIRFLITELINNLTVRWVLQDTGDHEAL</sequence>
<organism evidence="1 2">
    <name type="scientific">Candidatus Thiodiazotropha endoloripes</name>
    <dbReference type="NCBI Taxonomy" id="1818881"/>
    <lineage>
        <taxon>Bacteria</taxon>
        <taxon>Pseudomonadati</taxon>
        <taxon>Pseudomonadota</taxon>
        <taxon>Gammaproteobacteria</taxon>
        <taxon>Chromatiales</taxon>
        <taxon>Sedimenticolaceae</taxon>
        <taxon>Candidatus Thiodiazotropha</taxon>
    </lineage>
</organism>